<accession>A0ABX0VGX6</accession>
<dbReference type="InterPro" id="IPR011964">
    <property type="entry name" value="YVTN_b-propeller_repeat"/>
</dbReference>
<dbReference type="PANTHER" id="PTHR47197">
    <property type="entry name" value="PROTEIN NIRF"/>
    <property type="match status" value="1"/>
</dbReference>
<evidence type="ECO:0000313" key="2">
    <source>
        <dbReference type="EMBL" id="NIY46034.1"/>
    </source>
</evidence>
<protein>
    <submittedName>
        <fullName evidence="2">YncE family protein</fullName>
    </submittedName>
</protein>
<dbReference type="Gene3D" id="2.130.10.10">
    <property type="entry name" value="YVTN repeat-like/Quinoprotein amine dehydrogenase"/>
    <property type="match status" value="1"/>
</dbReference>
<name>A0ABX0VGX6_9ENTR</name>
<organism evidence="2 3">
    <name type="scientific">Cedecea colo</name>
    <dbReference type="NCBI Taxonomy" id="2552946"/>
    <lineage>
        <taxon>Bacteria</taxon>
        <taxon>Pseudomonadati</taxon>
        <taxon>Pseudomonadota</taxon>
        <taxon>Gammaproteobacteria</taxon>
        <taxon>Enterobacterales</taxon>
        <taxon>Enterobacteriaceae</taxon>
        <taxon>Cedecea</taxon>
    </lineage>
</organism>
<dbReference type="InterPro" id="IPR051200">
    <property type="entry name" value="Host-pathogen_enzymatic-act"/>
</dbReference>
<gene>
    <name evidence="2" type="ORF">E2L00_00475</name>
</gene>
<dbReference type="RefSeq" id="WP_167605538.1">
    <property type="nucleotide sequence ID" value="NZ_SOYS01000001.1"/>
</dbReference>
<feature type="signal peptide" evidence="1">
    <location>
        <begin position="1"/>
        <end position="25"/>
    </location>
</feature>
<evidence type="ECO:0000313" key="3">
    <source>
        <dbReference type="Proteomes" id="UP000697927"/>
    </source>
</evidence>
<dbReference type="NCBIfam" id="TIGR02276">
    <property type="entry name" value="beta_rpt_yvtn"/>
    <property type="match status" value="1"/>
</dbReference>
<dbReference type="Proteomes" id="UP000697927">
    <property type="component" value="Unassembled WGS sequence"/>
</dbReference>
<keyword evidence="1" id="KW-0732">Signal</keyword>
<evidence type="ECO:0000256" key="1">
    <source>
        <dbReference type="SAM" id="SignalP"/>
    </source>
</evidence>
<dbReference type="EMBL" id="SOYS01000001">
    <property type="protein sequence ID" value="NIY46034.1"/>
    <property type="molecule type" value="Genomic_DNA"/>
</dbReference>
<dbReference type="InterPro" id="IPR011048">
    <property type="entry name" value="Haem_d1_sf"/>
</dbReference>
<comment type="caution">
    <text evidence="2">The sequence shown here is derived from an EMBL/GenBank/DDBJ whole genome shotgun (WGS) entry which is preliminary data.</text>
</comment>
<dbReference type="InterPro" id="IPR015943">
    <property type="entry name" value="WD40/YVTN_repeat-like_dom_sf"/>
</dbReference>
<feature type="chain" id="PRO_5046010778" evidence="1">
    <location>
        <begin position="26"/>
        <end position="392"/>
    </location>
</feature>
<keyword evidence="3" id="KW-1185">Reference proteome</keyword>
<sequence length="392" mass="43564">MQLKKLSSYLMVMFVTAGISARAMAMEPPPLPKESRFHLKTNYLQQAEEGIYELAYDSKHNKVFAAVMDRVHREDNKGYLYSFSPASLAIEKKYAAPYRAFSLAINPQADRIYVGHTQAASLRISMLDTVSGKVVKTSDRLSFNNPDAADPKAEHLRHMVYSPAANALFISYSNMLKSSDGHRTVQKLLVLDGTSLKSLGEVKDAYKTTAYGLAFDDNTQRIYIGGKEYINEIDAVTRKVLRTIPLTNASPAIPSVQSLSVDSASGRIFVVVFSHKDKTGKNDGLYIFDLHNGKQLAYVHTGKGANAVKYNPKYNEIYVTNFRSGTVSVVDAKTYSVKKEFNTPVYPNQMALSSDLDTLYVGIKEGFNKQWDADVFVEGAKEKILSISLNKS</sequence>
<proteinExistence type="predicted"/>
<dbReference type="PANTHER" id="PTHR47197:SF3">
    <property type="entry name" value="DIHYDRO-HEME D1 DEHYDROGENASE"/>
    <property type="match status" value="1"/>
</dbReference>
<dbReference type="SUPFAM" id="SSF51004">
    <property type="entry name" value="C-terminal (heme d1) domain of cytochrome cd1-nitrite reductase"/>
    <property type="match status" value="1"/>
</dbReference>
<reference evidence="2 3" key="1">
    <citation type="journal article" date="2020" name="Microorganisms">
        <title>Polyphasic Characterisation of Cedecea colo sp. nov., a New Enteric Bacterium Isolated from the Koala Hindgut.</title>
        <authorList>
            <person name="Boath J.M."/>
            <person name="Dakhal S."/>
            <person name="Van T.T.H."/>
            <person name="Moore R.J."/>
            <person name="Dekiwadia C."/>
            <person name="Macreadie I.G."/>
        </authorList>
    </citation>
    <scope>NUCLEOTIDE SEQUENCE [LARGE SCALE GENOMIC DNA]</scope>
    <source>
        <strain evidence="2 3">ZA</strain>
    </source>
</reference>